<dbReference type="InterPro" id="IPR036971">
    <property type="entry name" value="PDEase_catalytic_dom_sf"/>
</dbReference>
<gene>
    <name evidence="5" type="ORF">LSCM4_06940</name>
</gene>
<sequence length="1637" mass="172268">MLPTISKRGRAPKSLDTEPPTAMPGGPDSVGGEARGVAPSVDRATPVGAEAATVDRTSRGRVRPVHSSACASLDFRDAVTAHAQTASTKVGEVTHGGCDRGQWQRSLLLTAAEASATGPAADGAPPLRDSFASPKAANLVTGMPIFRCIPTPDPSASPADTRSVQLLHHLQQMLQSGAPAATLQEWVSHQLCDATLPSTPARPTAGVLVVSPPPARPLAPTALSTAALGQPTSPGIAGGSRPPRRPASAVSFSLSTHPHPHMQQQQQQQQLAPRQRSSLDGANTALEPFCIPSALESVCTASSGNASSALTSARDGGAGVLVSAMSNATPVIVTLPMEADTGAPLSGASLPPLTGSAVATPLGRGPSTDADDPHAGSGGSGVDLAAAHQRSTGSSLRRASRPQLQNPQWRSFRSHSSNADHSSPVASPGGTPPATVSGAGASAATSAIVFHSTPSSPVDTPKYRRVASALHSATKAALHATTSQVVTENQQNISLILGGRFSRHHENFARHVAAPLPLGRSSSSGTPVLTETTRGASCSRGRSHAAADVVSDGEDNSSLTTANTALERLGEPDRSLAAQQVPFASVASVPQRPTERGAVAAMGFPTCCHPSVSALVAASASCPAPELVSNHTRPAIESPGFAGAVIGVSGDVSSGVSSLQAHYSVSGDCSAVYIAPCDSNSAASAGPPRMQAAAAAEPAHHRSNSIPPELSTNPDAEAHLQVSLRKGRPRSRLPGVMAAGTPAAAAEVAPDSTAEPMASAEVQDVVSLIEMDMEATSVSCAPARGSIAHNTSLLPSSGDSHQLPRSWGGAAARAGERSHCNPQRSCVSTLPPVSTSATPFAWTHLPLKQSSPAAALAASLSQLTSSTSVATPCMRQASVPLRRTTSFASITSSHLDGGGATGGRGASSLLNLTGGDSISLHDDTSSFGSGHTAGVSSLGDGMIGNRRHPSSVLHLSRLSMNGGVDPMDGVMASFILDDISGAARRSGPRFLRSFCRHTPVRVTESVTHEELEKLGVPFIEGIDAASVPTNVLALMDAYGFADSCAFYVAMCLNVFLRYAFVQRFGWNVQKLRKFLEVAATYFRRGNPFHNPLHAVDVVIAAHQWVVEGSTSAALSDDEVMTFLFTATVQQLAHTGADNRLLARLKHPYAMLCSYASPQQGATVALVMALLSRPELRFLPAPFLATTGAAGAGSATDPADAQEWTTSRESHMYDMLADLIMATDERNHAALKQSIVRMGEMNARRHGCLCASAHADRSYSIFSRNLFRSASQTDNTTRLQYSSPLGSFCLNCCAYITDMHVPNLLKAVLHFIDFAYLFRPYEVYLSGNIAYMAEVYRQMEREYLLLQRVQKEQLLKALRGRANGERLGEEVPSRRSDARSPGAPFSAPATDASTPGVALAMALLAEQQPWRQGVAQASTMTSLQRNNDEAPTATDTPPPLRGGAVVHLSSEVTSSRRFVRLPLQAEGEKLLQQVVSVPQDADVGSSNALRSAARLQPLKGLGRDIVLISLEDLCLPFLEQLAPYMPDAWVAASYRNHQTLTKSLPTPEKFDEVVNRLLDMGEETEAEKLEEEIEEDNEFEDEEDSLTTERPFTLPWRLLRPVRPVAAEWTVNKDGLVRRVLMEIMRGPEELLKECDEC</sequence>
<evidence type="ECO:0000313" key="6">
    <source>
        <dbReference type="Proteomes" id="UP000674143"/>
    </source>
</evidence>
<feature type="compositionally biased region" description="Basic and acidic residues" evidence="3">
    <location>
        <begin position="1364"/>
        <end position="1377"/>
    </location>
</feature>
<evidence type="ECO:0000256" key="3">
    <source>
        <dbReference type="SAM" id="MobiDB-lite"/>
    </source>
</evidence>
<dbReference type="EMBL" id="JAFHLR010000017">
    <property type="protein sequence ID" value="KAG5481863.1"/>
    <property type="molecule type" value="Genomic_DNA"/>
</dbReference>
<name>A0A836HIE1_9TRYP</name>
<feature type="compositionally biased region" description="Polar residues" evidence="3">
    <location>
        <begin position="389"/>
        <end position="425"/>
    </location>
</feature>
<dbReference type="SUPFAM" id="SSF109604">
    <property type="entry name" value="HD-domain/PDEase-like"/>
    <property type="match status" value="1"/>
</dbReference>
<feature type="compositionally biased region" description="Polar residues" evidence="3">
    <location>
        <begin position="1414"/>
        <end position="1424"/>
    </location>
</feature>
<feature type="domain" description="PDEase" evidence="4">
    <location>
        <begin position="1088"/>
        <end position="1343"/>
    </location>
</feature>
<dbReference type="InterPro" id="IPR002073">
    <property type="entry name" value="PDEase_catalytic_dom"/>
</dbReference>
<dbReference type="RefSeq" id="XP_067064223.1">
    <property type="nucleotide sequence ID" value="XM_067208849.1"/>
</dbReference>
<keyword evidence="6" id="KW-1185">Reference proteome</keyword>
<dbReference type="GO" id="GO:0046872">
    <property type="term" value="F:metal ion binding"/>
    <property type="evidence" value="ECO:0007669"/>
    <property type="project" value="UniProtKB-KW"/>
</dbReference>
<feature type="region of interest" description="Disordered" evidence="3">
    <location>
        <begin position="226"/>
        <end position="278"/>
    </location>
</feature>
<feature type="compositionally biased region" description="Polar residues" evidence="3">
    <location>
        <begin position="704"/>
        <end position="713"/>
    </location>
</feature>
<dbReference type="Proteomes" id="UP000674143">
    <property type="component" value="Unassembled WGS sequence"/>
</dbReference>
<feature type="region of interest" description="Disordered" evidence="3">
    <location>
        <begin position="684"/>
        <end position="713"/>
    </location>
</feature>
<comment type="caution">
    <text evidence="5">The sequence shown here is derived from an EMBL/GenBank/DDBJ whole genome shotgun (WGS) entry which is preliminary data.</text>
</comment>
<evidence type="ECO:0000259" key="4">
    <source>
        <dbReference type="Pfam" id="PF00233"/>
    </source>
</evidence>
<feature type="region of interest" description="Disordered" evidence="3">
    <location>
        <begin position="1364"/>
        <end position="1390"/>
    </location>
</feature>
<feature type="compositionally biased region" description="Polar residues" evidence="3">
    <location>
        <begin position="520"/>
        <end position="536"/>
    </location>
</feature>
<protein>
    <recommendedName>
        <fullName evidence="4">PDEase domain-containing protein</fullName>
    </recommendedName>
</protein>
<reference evidence="6" key="2">
    <citation type="journal article" date="2021" name="Sci. Data">
        <title>Chromosome-scale genome sequencing, assembly and annotation of six genomes from subfamily Leishmaniinae.</title>
        <authorList>
            <person name="Almutairi H."/>
            <person name="Urbaniak M.D."/>
            <person name="Bates M.D."/>
            <person name="Jariyapan N."/>
            <person name="Kwakye-Nuako G."/>
            <person name="Thomaz Soccol V."/>
            <person name="Al-Salem W.S."/>
            <person name="Dillon R.J."/>
            <person name="Bates P.A."/>
            <person name="Gatherer D."/>
        </authorList>
    </citation>
    <scope>NUCLEOTIDE SEQUENCE [LARGE SCALE GENOMIC DNA]</scope>
</reference>
<evidence type="ECO:0000256" key="1">
    <source>
        <dbReference type="ARBA" id="ARBA00022723"/>
    </source>
</evidence>
<feature type="region of interest" description="Disordered" evidence="3">
    <location>
        <begin position="1"/>
        <end position="48"/>
    </location>
</feature>
<feature type="region of interest" description="Disordered" evidence="3">
    <location>
        <begin position="1413"/>
        <end position="1443"/>
    </location>
</feature>
<feature type="region of interest" description="Disordered" evidence="3">
    <location>
        <begin position="1565"/>
        <end position="1585"/>
    </location>
</feature>
<evidence type="ECO:0000256" key="2">
    <source>
        <dbReference type="ARBA" id="ARBA00022801"/>
    </source>
</evidence>
<dbReference type="GO" id="GO:0007165">
    <property type="term" value="P:signal transduction"/>
    <property type="evidence" value="ECO:0007669"/>
    <property type="project" value="InterPro"/>
</dbReference>
<proteinExistence type="predicted"/>
<keyword evidence="2" id="KW-0378">Hydrolase</keyword>
<dbReference type="Gene3D" id="1.10.1300.10">
    <property type="entry name" value="3'5'-cyclic nucleotide phosphodiesterase, catalytic domain"/>
    <property type="match status" value="1"/>
</dbReference>
<reference evidence="6" key="1">
    <citation type="journal article" date="2021" name="Microbiol. Resour. Announc.">
        <title>LGAAP: Leishmaniinae Genome Assembly and Annotation Pipeline.</title>
        <authorList>
            <person name="Almutairi H."/>
            <person name="Urbaniak M.D."/>
            <person name="Bates M.D."/>
            <person name="Jariyapan N."/>
            <person name="Kwakye-Nuako G."/>
            <person name="Thomaz-Soccol V."/>
            <person name="Al-Salem W.S."/>
            <person name="Dillon R.J."/>
            <person name="Bates P.A."/>
            <person name="Gatherer D."/>
        </authorList>
    </citation>
    <scope>NUCLEOTIDE SEQUENCE [LARGE SCALE GENOMIC DNA]</scope>
</reference>
<evidence type="ECO:0000313" key="5">
    <source>
        <dbReference type="EMBL" id="KAG5481863.1"/>
    </source>
</evidence>
<dbReference type="Pfam" id="PF00233">
    <property type="entry name" value="PDEase_I"/>
    <property type="match status" value="1"/>
</dbReference>
<dbReference type="KEGG" id="loi:92362783"/>
<dbReference type="GeneID" id="92362783"/>
<feature type="region of interest" description="Disordered" evidence="3">
    <location>
        <begin position="516"/>
        <end position="558"/>
    </location>
</feature>
<dbReference type="PANTHER" id="PTHR11347">
    <property type="entry name" value="CYCLIC NUCLEOTIDE PHOSPHODIESTERASE"/>
    <property type="match status" value="1"/>
</dbReference>
<organism evidence="5 6">
    <name type="scientific">Leishmania orientalis</name>
    <dbReference type="NCBI Taxonomy" id="2249476"/>
    <lineage>
        <taxon>Eukaryota</taxon>
        <taxon>Discoba</taxon>
        <taxon>Euglenozoa</taxon>
        <taxon>Kinetoplastea</taxon>
        <taxon>Metakinetoplastina</taxon>
        <taxon>Trypanosomatida</taxon>
        <taxon>Trypanosomatidae</taxon>
        <taxon>Leishmaniinae</taxon>
        <taxon>Leishmania</taxon>
    </lineage>
</organism>
<feature type="region of interest" description="Disordered" evidence="3">
    <location>
        <begin position="344"/>
        <end position="439"/>
    </location>
</feature>
<keyword evidence="1" id="KW-0479">Metal-binding</keyword>
<feature type="compositionally biased region" description="Low complexity" evidence="3">
    <location>
        <begin position="684"/>
        <end position="697"/>
    </location>
</feature>
<accession>A0A836HIE1</accession>
<dbReference type="GO" id="GO:0004114">
    <property type="term" value="F:3',5'-cyclic-nucleotide phosphodiesterase activity"/>
    <property type="evidence" value="ECO:0007669"/>
    <property type="project" value="InterPro"/>
</dbReference>